<dbReference type="AlphaFoldDB" id="A0AAV5IFM4"/>
<accession>A0AAV5IFM4</accession>
<evidence type="ECO:0000313" key="1">
    <source>
        <dbReference type="EMBL" id="GKV00722.1"/>
    </source>
</evidence>
<dbReference type="EMBL" id="BPVZ01000016">
    <property type="protein sequence ID" value="GKV00722.1"/>
    <property type="molecule type" value="Genomic_DNA"/>
</dbReference>
<organism evidence="1 2">
    <name type="scientific">Rubroshorea leprosula</name>
    <dbReference type="NCBI Taxonomy" id="152421"/>
    <lineage>
        <taxon>Eukaryota</taxon>
        <taxon>Viridiplantae</taxon>
        <taxon>Streptophyta</taxon>
        <taxon>Embryophyta</taxon>
        <taxon>Tracheophyta</taxon>
        <taxon>Spermatophyta</taxon>
        <taxon>Magnoliopsida</taxon>
        <taxon>eudicotyledons</taxon>
        <taxon>Gunneridae</taxon>
        <taxon>Pentapetalae</taxon>
        <taxon>rosids</taxon>
        <taxon>malvids</taxon>
        <taxon>Malvales</taxon>
        <taxon>Dipterocarpaceae</taxon>
        <taxon>Rubroshorea</taxon>
    </lineage>
</organism>
<gene>
    <name evidence="1" type="ORF">SLEP1_g13363</name>
</gene>
<sequence>MRMNWKLNLKNSKNPNRKKQKEAKRLLRAFENCARDPNSYTHPKKDMFWMLVMQLFKYKIPPPNLVFTWLKELHSLGSSAEMEGGRRKDDDVGVKRTLQFVHASGMLPRILMKKDLEILE</sequence>
<name>A0AAV5IFM4_9ROSI</name>
<keyword evidence="2" id="KW-1185">Reference proteome</keyword>
<protein>
    <submittedName>
        <fullName evidence="1">Uncharacterized protein</fullName>
    </submittedName>
</protein>
<dbReference type="Proteomes" id="UP001054252">
    <property type="component" value="Unassembled WGS sequence"/>
</dbReference>
<evidence type="ECO:0000313" key="2">
    <source>
        <dbReference type="Proteomes" id="UP001054252"/>
    </source>
</evidence>
<reference evidence="1 2" key="1">
    <citation type="journal article" date="2021" name="Commun. Biol.">
        <title>The genome of Shorea leprosula (Dipterocarpaceae) highlights the ecological relevance of drought in aseasonal tropical rainforests.</title>
        <authorList>
            <person name="Ng K.K.S."/>
            <person name="Kobayashi M.J."/>
            <person name="Fawcett J.A."/>
            <person name="Hatakeyama M."/>
            <person name="Paape T."/>
            <person name="Ng C.H."/>
            <person name="Ang C.C."/>
            <person name="Tnah L.H."/>
            <person name="Lee C.T."/>
            <person name="Nishiyama T."/>
            <person name="Sese J."/>
            <person name="O'Brien M.J."/>
            <person name="Copetti D."/>
            <person name="Mohd Noor M.I."/>
            <person name="Ong R.C."/>
            <person name="Putra M."/>
            <person name="Sireger I.Z."/>
            <person name="Indrioko S."/>
            <person name="Kosugi Y."/>
            <person name="Izuno A."/>
            <person name="Isagi Y."/>
            <person name="Lee S.L."/>
            <person name="Shimizu K.K."/>
        </authorList>
    </citation>
    <scope>NUCLEOTIDE SEQUENCE [LARGE SCALE GENOMIC DNA]</scope>
    <source>
        <strain evidence="1">214</strain>
    </source>
</reference>
<comment type="caution">
    <text evidence="1">The sequence shown here is derived from an EMBL/GenBank/DDBJ whole genome shotgun (WGS) entry which is preliminary data.</text>
</comment>
<proteinExistence type="predicted"/>